<keyword evidence="5" id="KW-0539">Nucleus</keyword>
<dbReference type="InterPro" id="IPR052035">
    <property type="entry name" value="ZnF_BED_domain_contain"/>
</dbReference>
<dbReference type="GO" id="GO:0005634">
    <property type="term" value="C:nucleus"/>
    <property type="evidence" value="ECO:0007669"/>
    <property type="project" value="UniProtKB-SubCell"/>
</dbReference>
<name>A0A232LNK5_9EURO</name>
<dbReference type="PANTHER" id="PTHR46481:SF10">
    <property type="entry name" value="ZINC FINGER BED DOMAIN-CONTAINING PROTEIN 39"/>
    <property type="match status" value="1"/>
</dbReference>
<dbReference type="Proteomes" id="UP000243515">
    <property type="component" value="Unassembled WGS sequence"/>
</dbReference>
<protein>
    <recommendedName>
        <fullName evidence="8">HAT C-terminal dimerisation domain-containing protein</fullName>
    </recommendedName>
</protein>
<evidence type="ECO:0000256" key="3">
    <source>
        <dbReference type="ARBA" id="ARBA00022771"/>
    </source>
</evidence>
<keyword evidence="3" id="KW-0863">Zinc-finger</keyword>
<keyword evidence="2" id="KW-0479">Metal-binding</keyword>
<dbReference type="EMBL" id="NPHW01006721">
    <property type="protein sequence ID" value="OXV05588.1"/>
    <property type="molecule type" value="Genomic_DNA"/>
</dbReference>
<organism evidence="6 7">
    <name type="scientific">Elaphomyces granulatus</name>
    <dbReference type="NCBI Taxonomy" id="519963"/>
    <lineage>
        <taxon>Eukaryota</taxon>
        <taxon>Fungi</taxon>
        <taxon>Dikarya</taxon>
        <taxon>Ascomycota</taxon>
        <taxon>Pezizomycotina</taxon>
        <taxon>Eurotiomycetes</taxon>
        <taxon>Eurotiomycetidae</taxon>
        <taxon>Eurotiales</taxon>
        <taxon>Elaphomycetaceae</taxon>
        <taxon>Elaphomyces</taxon>
    </lineage>
</organism>
<evidence type="ECO:0000256" key="1">
    <source>
        <dbReference type="ARBA" id="ARBA00004123"/>
    </source>
</evidence>
<keyword evidence="4" id="KW-0862">Zinc</keyword>
<comment type="caution">
    <text evidence="6">The sequence shown here is derived from an EMBL/GenBank/DDBJ whole genome shotgun (WGS) entry which is preliminary data.</text>
</comment>
<dbReference type="GO" id="GO:0008270">
    <property type="term" value="F:zinc ion binding"/>
    <property type="evidence" value="ECO:0007669"/>
    <property type="project" value="UniProtKB-KW"/>
</dbReference>
<comment type="subcellular location">
    <subcellularLocation>
        <location evidence="1">Nucleus</location>
    </subcellularLocation>
</comment>
<dbReference type="InterPro" id="IPR012337">
    <property type="entry name" value="RNaseH-like_sf"/>
</dbReference>
<reference evidence="6 7" key="1">
    <citation type="journal article" date="2015" name="Environ. Microbiol.">
        <title>Metagenome sequence of Elaphomyces granulatus from sporocarp tissue reveals Ascomycota ectomycorrhizal fingerprints of genome expansion and a Proteobacteria-rich microbiome.</title>
        <authorList>
            <person name="Quandt C.A."/>
            <person name="Kohler A."/>
            <person name="Hesse C.N."/>
            <person name="Sharpton T.J."/>
            <person name="Martin F."/>
            <person name="Spatafora J.W."/>
        </authorList>
    </citation>
    <scope>NUCLEOTIDE SEQUENCE [LARGE SCALE GENOMIC DNA]</scope>
    <source>
        <strain evidence="6 7">OSC145934</strain>
    </source>
</reference>
<sequence length="475" mass="54495">MIRHLLAQHEISQNSSSAVNQPFSSSAPQSREDVMKTFEKNLTRWIVADDMAFSSIESLFFQKMINDIPGISMPFTSRNTLSSRILAEFELDRSRLVEELAVSSQTVALSLDGWSSKNDVSILAIIGHWLSEDFIYKEAVLEFAEIEGAKTGENMGGMVLDLLQELNIETKLLSITGDNASNNETLVDTVENGLRDRFSLPDNEIDTPRFQGRASFVRCLAHILNLIVKKLLETLKSGNRASAEQSIHEVENRLYLNTTDSALARLRVLALWISWTPGRKSQWRNICRDHNLPGTLIPYDVDTRWNSTYLMVEAGIKAKRQISRWISSQSEMPQFTDQDWEFLGQVATVLRRFHEHTLYISQSEPQISYAVPIYYDLHDLMHDAASREGEFESLPEDIADAVNSAIGRYSKYYDFMDGQDSKSSEMPQRQSYSISKRFYINNTLRFLHAIFRWDQLHQSGQHPHRQRQQHLHGKN</sequence>
<dbReference type="AlphaFoldDB" id="A0A232LNK5"/>
<evidence type="ECO:0000256" key="5">
    <source>
        <dbReference type="ARBA" id="ARBA00023242"/>
    </source>
</evidence>
<dbReference type="OrthoDB" id="2976890at2759"/>
<evidence type="ECO:0000256" key="4">
    <source>
        <dbReference type="ARBA" id="ARBA00022833"/>
    </source>
</evidence>
<evidence type="ECO:0008006" key="8">
    <source>
        <dbReference type="Google" id="ProtNLM"/>
    </source>
</evidence>
<evidence type="ECO:0000313" key="6">
    <source>
        <dbReference type="EMBL" id="OXV05588.1"/>
    </source>
</evidence>
<accession>A0A232LNK5</accession>
<dbReference type="SUPFAM" id="SSF53098">
    <property type="entry name" value="Ribonuclease H-like"/>
    <property type="match status" value="1"/>
</dbReference>
<keyword evidence="7" id="KW-1185">Reference proteome</keyword>
<evidence type="ECO:0000313" key="7">
    <source>
        <dbReference type="Proteomes" id="UP000243515"/>
    </source>
</evidence>
<gene>
    <name evidence="6" type="ORF">Egran_06644</name>
</gene>
<dbReference type="PANTHER" id="PTHR46481">
    <property type="entry name" value="ZINC FINGER BED DOMAIN-CONTAINING PROTEIN 4"/>
    <property type="match status" value="1"/>
</dbReference>
<evidence type="ECO:0000256" key="2">
    <source>
        <dbReference type="ARBA" id="ARBA00022723"/>
    </source>
</evidence>
<proteinExistence type="predicted"/>